<organism evidence="4 5">
    <name type="scientific">Artemisia annua</name>
    <name type="common">Sweet wormwood</name>
    <dbReference type="NCBI Taxonomy" id="35608"/>
    <lineage>
        <taxon>Eukaryota</taxon>
        <taxon>Viridiplantae</taxon>
        <taxon>Streptophyta</taxon>
        <taxon>Embryophyta</taxon>
        <taxon>Tracheophyta</taxon>
        <taxon>Spermatophyta</taxon>
        <taxon>Magnoliopsida</taxon>
        <taxon>eudicotyledons</taxon>
        <taxon>Gunneridae</taxon>
        <taxon>Pentapetalae</taxon>
        <taxon>asterids</taxon>
        <taxon>campanulids</taxon>
        <taxon>Asterales</taxon>
        <taxon>Asteraceae</taxon>
        <taxon>Asteroideae</taxon>
        <taxon>Anthemideae</taxon>
        <taxon>Artemisiinae</taxon>
        <taxon>Artemisia</taxon>
    </lineage>
</organism>
<dbReference type="GO" id="GO:0003723">
    <property type="term" value="F:RNA binding"/>
    <property type="evidence" value="ECO:0007669"/>
    <property type="project" value="UniProtKB-UniRule"/>
</dbReference>
<evidence type="ECO:0000259" key="3">
    <source>
        <dbReference type="PROSITE" id="PS50102"/>
    </source>
</evidence>
<feature type="region of interest" description="Disordered" evidence="2">
    <location>
        <begin position="489"/>
        <end position="516"/>
    </location>
</feature>
<gene>
    <name evidence="4" type="ORF">CTI12_AA552530</name>
</gene>
<dbReference type="Gene3D" id="3.30.70.330">
    <property type="match status" value="1"/>
</dbReference>
<dbReference type="PANTHER" id="PTHR33116:SF78">
    <property type="entry name" value="OS12G0587133 PROTEIN"/>
    <property type="match status" value="1"/>
</dbReference>
<dbReference type="STRING" id="35608.A0A2U1KY30"/>
<dbReference type="SUPFAM" id="SSF56219">
    <property type="entry name" value="DNase I-like"/>
    <property type="match status" value="1"/>
</dbReference>
<evidence type="ECO:0000256" key="1">
    <source>
        <dbReference type="PROSITE-ProRule" id="PRU00176"/>
    </source>
</evidence>
<feature type="domain" description="RRM" evidence="3">
    <location>
        <begin position="29"/>
        <end position="106"/>
    </location>
</feature>
<proteinExistence type="predicted"/>
<keyword evidence="5" id="KW-1185">Reference proteome</keyword>
<dbReference type="Proteomes" id="UP000245207">
    <property type="component" value="Unassembled WGS sequence"/>
</dbReference>
<dbReference type="CDD" id="cd00590">
    <property type="entry name" value="RRM_SF"/>
    <property type="match status" value="1"/>
</dbReference>
<keyword evidence="4" id="KW-0808">Transferase</keyword>
<evidence type="ECO:0000313" key="4">
    <source>
        <dbReference type="EMBL" id="PWA41620.1"/>
    </source>
</evidence>
<reference evidence="4 5" key="1">
    <citation type="journal article" date="2018" name="Mol. Plant">
        <title>The genome of Artemisia annua provides insight into the evolution of Asteraceae family and artemisinin biosynthesis.</title>
        <authorList>
            <person name="Shen Q."/>
            <person name="Zhang L."/>
            <person name="Liao Z."/>
            <person name="Wang S."/>
            <person name="Yan T."/>
            <person name="Shi P."/>
            <person name="Liu M."/>
            <person name="Fu X."/>
            <person name="Pan Q."/>
            <person name="Wang Y."/>
            <person name="Lv Z."/>
            <person name="Lu X."/>
            <person name="Zhang F."/>
            <person name="Jiang W."/>
            <person name="Ma Y."/>
            <person name="Chen M."/>
            <person name="Hao X."/>
            <person name="Li L."/>
            <person name="Tang Y."/>
            <person name="Lv G."/>
            <person name="Zhou Y."/>
            <person name="Sun X."/>
            <person name="Brodelius P.E."/>
            <person name="Rose J.K.C."/>
            <person name="Tang K."/>
        </authorList>
    </citation>
    <scope>NUCLEOTIDE SEQUENCE [LARGE SCALE GENOMIC DNA]</scope>
    <source>
        <strain evidence="5">cv. Huhao1</strain>
        <tissue evidence="4">Leaf</tissue>
    </source>
</reference>
<dbReference type="EMBL" id="PKPP01012959">
    <property type="protein sequence ID" value="PWA41620.1"/>
    <property type="molecule type" value="Genomic_DNA"/>
</dbReference>
<dbReference type="InterPro" id="IPR026960">
    <property type="entry name" value="RVT-Znf"/>
</dbReference>
<dbReference type="InterPro" id="IPR000504">
    <property type="entry name" value="RRM_dom"/>
</dbReference>
<dbReference type="InterPro" id="IPR035979">
    <property type="entry name" value="RBD_domain_sf"/>
</dbReference>
<dbReference type="GO" id="GO:0003964">
    <property type="term" value="F:RNA-directed DNA polymerase activity"/>
    <property type="evidence" value="ECO:0007669"/>
    <property type="project" value="UniProtKB-KW"/>
</dbReference>
<keyword evidence="4" id="KW-0548">Nucleotidyltransferase</keyword>
<protein>
    <submittedName>
        <fullName evidence="4">RNA-directed DNA polymerase, eukaryota</fullName>
    </submittedName>
</protein>
<dbReference type="PANTHER" id="PTHR33116">
    <property type="entry name" value="REVERSE TRANSCRIPTASE ZINC-BINDING DOMAIN-CONTAINING PROTEIN-RELATED-RELATED"/>
    <property type="match status" value="1"/>
</dbReference>
<dbReference type="Pfam" id="PF13966">
    <property type="entry name" value="zf-RVT"/>
    <property type="match status" value="1"/>
</dbReference>
<dbReference type="SMART" id="SM00360">
    <property type="entry name" value="RRM"/>
    <property type="match status" value="1"/>
</dbReference>
<dbReference type="PROSITE" id="PS50102">
    <property type="entry name" value="RRM"/>
    <property type="match status" value="1"/>
</dbReference>
<name>A0A2U1KY30_ARTAN</name>
<evidence type="ECO:0000313" key="5">
    <source>
        <dbReference type="Proteomes" id="UP000245207"/>
    </source>
</evidence>
<dbReference type="Pfam" id="PF00076">
    <property type="entry name" value="RRM_1"/>
    <property type="match status" value="1"/>
</dbReference>
<accession>A0A2U1KY30</accession>
<feature type="compositionally biased region" description="Polar residues" evidence="2">
    <location>
        <begin position="494"/>
        <end position="503"/>
    </location>
</feature>
<keyword evidence="4" id="KW-0695">RNA-directed DNA polymerase</keyword>
<dbReference type="SUPFAM" id="SSF54928">
    <property type="entry name" value="RNA-binding domain, RBD"/>
    <property type="match status" value="1"/>
</dbReference>
<keyword evidence="1" id="KW-0694">RNA-binding</keyword>
<feature type="region of interest" description="Disordered" evidence="2">
    <location>
        <begin position="1"/>
        <end position="22"/>
    </location>
</feature>
<dbReference type="InterPro" id="IPR012677">
    <property type="entry name" value="Nucleotide-bd_a/b_plait_sf"/>
</dbReference>
<comment type="caution">
    <text evidence="4">The sequence shown here is derived from an EMBL/GenBank/DDBJ whole genome shotgun (WGS) entry which is preliminary data.</text>
</comment>
<evidence type="ECO:0000256" key="2">
    <source>
        <dbReference type="SAM" id="MobiDB-lite"/>
    </source>
</evidence>
<dbReference type="InterPro" id="IPR036691">
    <property type="entry name" value="Endo/exonu/phosph_ase_sf"/>
</dbReference>
<dbReference type="OrthoDB" id="786283at2759"/>
<dbReference type="Gene3D" id="3.60.10.10">
    <property type="entry name" value="Endonuclease/exonuclease/phosphatase"/>
    <property type="match status" value="1"/>
</dbReference>
<sequence>MVDWQEVPARRNKGRPNNKGEAKGFEDVTKFFVSNLPNGCIPGEVSEFFGCFGEVVGSYIARKRDKEGNRFGFFTFRKVSSTADLVRRMNGVKMGSCRLKVNVAKFAMENIGRREVEEKVGRMNNTKVPVGIKQDEFVVEREKTVRHSPSVGMSFKDILEGKPSVSPGFQSVPSNKSIKVPDNVVAFYEIGGKALVGRVRDLKTLTCMNKILVEYGFGGFDIVYVGGLSLLLNFHSNDEAMEFLLKKDVWVLWFSVLDLWESQPLSFERVAWIKIHGVPINLAINEVFDDIANQFGKIIHPSQLCLEEGDISVGYVGVLVGDGEKINDSMILRWKNKTFKTWITEETRVWDPECVGTVAKRKEETFAADNCFVNSPDLVHARMPESGGVENEKVDDLMEEGEIRASLHGEEVENQRLHGETHGTEVNAALEHNEMDLNLGVGVEFIENNLENIVKVDLFNKSADKPHLFSAVRNGPKPNYRPNKIKIRKRNQRVHGSNISPVESSRPRKRNRQAEDDPFDLDRFIGIIQEEESAEGPYMDSNCNKIDVGDLDLNNPAHDSVSSVNSSSAQIGGLEEVENGVESVAVLDKEVEETIKIGVALGMDLAKHKDLVKNSIVVEGGSDKVPWLSKLKYEHGVDFLAVQETMVGDLSHFDGKRIWGNNNYDKEFVGSVGQSGGLLCMWDKGLFTQFASIKNRFFLLVSGKLKGSNEIVNIMNVYAPQGVAAKQDLWLSIESLVLSTAGMWVLLGDFNAVRIPEERNSIKRWKVEMLKDGNELEVAANADIESLELDMETRGLSEEEEWIYVESKKILKELEADKRSDIRQRSRVRWALDGDENSRFFHGIVNCRKASNNIPGLMIDGLWVTKPSLVKKEVFNFFRKRFVEDYPVRPKLQCWNIKSLTEADMEAQEDGLINGIKTPNGGPVISHLFFTDDAIIFGEWSEEYIGNVVRILRCFYLCSGLKINLSKSSLYGIGVSEAEVLDKASIVGCKAGLLPFKYLGITVGANMNRINNWKPVYDVFEERLSKWKASCLSIGGRVTLIKSVLESLPLYFFSIYKASCQVIKDLESLMSRFLWGGTREEAKLHWVAWDRVCRPKKYGGLGLCKLRISNVALLAKWGWRFKNDRDSLWCKVVEAFHITSRSWDFLTSHKALNGVWSNITKVMSRTMVLGLPLRRCFKGKVGNGNCISFWIDPWVLNMPLKDVCPRLFRLEAYKRCKVSDRLIKTVTGSSCVWKWKRTEFSGEEIAEWQVLNSLLGTVELSDSMDNWIWVVIGDGGFSVGAIRKLLQSDSDFSHSTVFEWCKWIPKKCNIFGWRAEIKRIPTAVALSRRNIQVLDVSCPLCGDAEETVDHLFTECIVSSVLWQHISSWCKVQNLFAFSFKDLLEAHNYVGLSGRAKDIFNGIIIIGCWSIWKARNYLKFQQKKVKMEDIFGEVKVLGFLWAKNRAKLAFCLGVNGVNLILCSFGFVV</sequence>